<dbReference type="EMBL" id="JAHRIN010076846">
    <property type="protein sequence ID" value="MEQ2218373.1"/>
    <property type="molecule type" value="Genomic_DNA"/>
</dbReference>
<proteinExistence type="predicted"/>
<evidence type="ECO:0000313" key="2">
    <source>
        <dbReference type="Proteomes" id="UP001434883"/>
    </source>
</evidence>
<reference evidence="1 2" key="1">
    <citation type="submission" date="2021-06" db="EMBL/GenBank/DDBJ databases">
        <authorList>
            <person name="Palmer J.M."/>
        </authorList>
    </citation>
    <scope>NUCLEOTIDE SEQUENCE [LARGE SCALE GENOMIC DNA]</scope>
    <source>
        <strain evidence="1 2">XC_2019</strain>
        <tissue evidence="1">Muscle</tissue>
    </source>
</reference>
<accession>A0ABV0SCV8</accession>
<organism evidence="1 2">
    <name type="scientific">Xenoophorus captivus</name>
    <dbReference type="NCBI Taxonomy" id="1517983"/>
    <lineage>
        <taxon>Eukaryota</taxon>
        <taxon>Metazoa</taxon>
        <taxon>Chordata</taxon>
        <taxon>Craniata</taxon>
        <taxon>Vertebrata</taxon>
        <taxon>Euteleostomi</taxon>
        <taxon>Actinopterygii</taxon>
        <taxon>Neopterygii</taxon>
        <taxon>Teleostei</taxon>
        <taxon>Neoteleostei</taxon>
        <taxon>Acanthomorphata</taxon>
        <taxon>Ovalentaria</taxon>
        <taxon>Atherinomorphae</taxon>
        <taxon>Cyprinodontiformes</taxon>
        <taxon>Goodeidae</taxon>
        <taxon>Xenoophorus</taxon>
    </lineage>
</organism>
<comment type="caution">
    <text evidence="1">The sequence shown here is derived from an EMBL/GenBank/DDBJ whole genome shotgun (WGS) entry which is preliminary data.</text>
</comment>
<sequence length="150" mass="17659">MVGCLEMHKGTLLCQFPQYIRQHTKREWKRLIVKRTQSFSIVKGLVVDMHQNCLQHMEKNCKRCKGQNHFAKQCFSKMQQNKYKSVHAMDETALSDTFFASVVTQEDSKPRKRKQSMNRDEQDRWMVPLQVNRALIPFKLDTGANANLKK</sequence>
<keyword evidence="2" id="KW-1185">Reference proteome</keyword>
<protein>
    <submittedName>
        <fullName evidence="1">Uncharacterized protein</fullName>
    </submittedName>
</protein>
<gene>
    <name evidence="1" type="ORF">XENOCAPTIV_002263</name>
</gene>
<name>A0ABV0SCV8_9TELE</name>
<dbReference type="Proteomes" id="UP001434883">
    <property type="component" value="Unassembled WGS sequence"/>
</dbReference>
<evidence type="ECO:0000313" key="1">
    <source>
        <dbReference type="EMBL" id="MEQ2218373.1"/>
    </source>
</evidence>